<keyword evidence="2" id="KW-1185">Reference proteome</keyword>
<reference evidence="1 2" key="1">
    <citation type="journal article" date="2018" name="Nat. Ecol. Evol.">
        <title>Pezizomycetes genomes reveal the molecular basis of ectomycorrhizal truffle lifestyle.</title>
        <authorList>
            <person name="Murat C."/>
            <person name="Payen T."/>
            <person name="Noel B."/>
            <person name="Kuo A."/>
            <person name="Morin E."/>
            <person name="Chen J."/>
            <person name="Kohler A."/>
            <person name="Krizsan K."/>
            <person name="Balestrini R."/>
            <person name="Da Silva C."/>
            <person name="Montanini B."/>
            <person name="Hainaut M."/>
            <person name="Levati E."/>
            <person name="Barry K.W."/>
            <person name="Belfiori B."/>
            <person name="Cichocki N."/>
            <person name="Clum A."/>
            <person name="Dockter R.B."/>
            <person name="Fauchery L."/>
            <person name="Guy J."/>
            <person name="Iotti M."/>
            <person name="Le Tacon F."/>
            <person name="Lindquist E.A."/>
            <person name="Lipzen A."/>
            <person name="Malagnac F."/>
            <person name="Mello A."/>
            <person name="Molinier V."/>
            <person name="Miyauchi S."/>
            <person name="Poulain J."/>
            <person name="Riccioni C."/>
            <person name="Rubini A."/>
            <person name="Sitrit Y."/>
            <person name="Splivallo R."/>
            <person name="Traeger S."/>
            <person name="Wang M."/>
            <person name="Zifcakova L."/>
            <person name="Wipf D."/>
            <person name="Zambonelli A."/>
            <person name="Paolocci F."/>
            <person name="Nowrousian M."/>
            <person name="Ottonello S."/>
            <person name="Baldrian P."/>
            <person name="Spatafora J.W."/>
            <person name="Henrissat B."/>
            <person name="Nagy L.G."/>
            <person name="Aury J.M."/>
            <person name="Wincker P."/>
            <person name="Grigoriev I.V."/>
            <person name="Bonfante P."/>
            <person name="Martin F.M."/>
        </authorList>
    </citation>
    <scope>NUCLEOTIDE SEQUENCE [LARGE SCALE GENOMIC DNA]</scope>
    <source>
        <strain evidence="1 2">RN42</strain>
    </source>
</reference>
<accession>A0A3N4HFP9</accession>
<evidence type="ECO:0000313" key="1">
    <source>
        <dbReference type="EMBL" id="RPA72417.1"/>
    </source>
</evidence>
<dbReference type="STRING" id="1160509.A0A3N4HFP9"/>
<dbReference type="AlphaFoldDB" id="A0A3N4HFP9"/>
<organism evidence="1 2">
    <name type="scientific">Ascobolus immersus RN42</name>
    <dbReference type="NCBI Taxonomy" id="1160509"/>
    <lineage>
        <taxon>Eukaryota</taxon>
        <taxon>Fungi</taxon>
        <taxon>Dikarya</taxon>
        <taxon>Ascomycota</taxon>
        <taxon>Pezizomycotina</taxon>
        <taxon>Pezizomycetes</taxon>
        <taxon>Pezizales</taxon>
        <taxon>Ascobolaceae</taxon>
        <taxon>Ascobolus</taxon>
    </lineage>
</organism>
<gene>
    <name evidence="1" type="ORF">BJ508DRAFT_335063</name>
</gene>
<dbReference type="Proteomes" id="UP000275078">
    <property type="component" value="Unassembled WGS sequence"/>
</dbReference>
<evidence type="ECO:0000313" key="2">
    <source>
        <dbReference type="Proteomes" id="UP000275078"/>
    </source>
</evidence>
<dbReference type="EMBL" id="ML119862">
    <property type="protein sequence ID" value="RPA72417.1"/>
    <property type="molecule type" value="Genomic_DNA"/>
</dbReference>
<name>A0A3N4HFP9_ASCIM</name>
<proteinExistence type="predicted"/>
<sequence>MDIDEPPAGVLKVSLKLLLEEILSNPVKRVRILGYSIHPPPPSGMAIPVPLLSFPAAVPPPPPSVLPSEYDAHSSSINALPSRQQPPLTIVQDFGGKMSTLPIYDMILV</sequence>
<protein>
    <submittedName>
        <fullName evidence="1">Uncharacterized protein</fullName>
    </submittedName>
</protein>